<gene>
    <name evidence="2" type="ORF">TAV_000266700</name>
</gene>
<proteinExistence type="predicted"/>
<dbReference type="EMBL" id="UIVS01000003">
    <property type="protein sequence ID" value="SVP92869.1"/>
    <property type="molecule type" value="Genomic_DNA"/>
</dbReference>
<reference evidence="2" key="1">
    <citation type="submission" date="2018-07" db="EMBL/GenBank/DDBJ databases">
        <authorList>
            <person name="Quirk P.G."/>
            <person name="Krulwich T.A."/>
        </authorList>
    </citation>
    <scope>NUCLEOTIDE SEQUENCE</scope>
    <source>
        <strain evidence="2">Anand</strain>
    </source>
</reference>
<keyword evidence="1" id="KW-0732">Signal</keyword>
<name>A0A3B0N549_THEAN</name>
<dbReference type="AlphaFoldDB" id="A0A3B0N549"/>
<organism evidence="2">
    <name type="scientific">Theileria annulata</name>
    <dbReference type="NCBI Taxonomy" id="5874"/>
    <lineage>
        <taxon>Eukaryota</taxon>
        <taxon>Sar</taxon>
        <taxon>Alveolata</taxon>
        <taxon>Apicomplexa</taxon>
        <taxon>Aconoidasida</taxon>
        <taxon>Piroplasmida</taxon>
        <taxon>Theileriidae</taxon>
        <taxon>Theileria</taxon>
    </lineage>
</organism>
<protein>
    <submittedName>
        <fullName evidence="2">Uncharacterized protein</fullName>
    </submittedName>
</protein>
<evidence type="ECO:0000313" key="2">
    <source>
        <dbReference type="EMBL" id="SVP92869.1"/>
    </source>
</evidence>
<sequence length="174" mass="19646">MNLCYLFILFLYLKVSQGFRLNFNKHQTNTTHSSCRNKADSSIFLFGSSEKSLSKCPVLNSLTSKVSYLNQKVNSLVPGGWVTTLSLPLGFLAYKYLWKKKPGIDKGSTLHRYQCTSCGYVIFPARNREEKFFSEVTPTLNLIFRVSLALTADLLAPNLQKNSVNIILNAVFMT</sequence>
<evidence type="ECO:0000256" key="1">
    <source>
        <dbReference type="SAM" id="SignalP"/>
    </source>
</evidence>
<accession>A0A3B0N549</accession>
<feature type="signal peptide" evidence="1">
    <location>
        <begin position="1"/>
        <end position="18"/>
    </location>
</feature>
<feature type="chain" id="PRO_5017326031" evidence="1">
    <location>
        <begin position="19"/>
        <end position="174"/>
    </location>
</feature>